<comment type="cofactor">
    <cofactor evidence="8">
        <name>Zn(2+)</name>
        <dbReference type="ChEBI" id="CHEBI:29105"/>
    </cofactor>
    <text evidence="8">Binds 1 Zn(2+) ion per subunit.</text>
</comment>
<dbReference type="EC" id="2.7.7.6" evidence="8"/>
<keyword evidence="2 12" id="KW-0934">Plastid</keyword>
<evidence type="ECO:0000256" key="4">
    <source>
        <dbReference type="ARBA" id="ARBA00022695"/>
    </source>
</evidence>
<keyword evidence="4 8" id="KW-0548">Nucleotidyltransferase</keyword>
<dbReference type="Gene3D" id="1.10.132.30">
    <property type="match status" value="1"/>
</dbReference>
<dbReference type="GO" id="GO:0009507">
    <property type="term" value="C:chloroplast"/>
    <property type="evidence" value="ECO:0007669"/>
    <property type="project" value="UniProtKB-SubCell"/>
</dbReference>
<dbReference type="InterPro" id="IPR042102">
    <property type="entry name" value="RNA_pol_Rpb1_3_sf"/>
</dbReference>
<dbReference type="InterPro" id="IPR038120">
    <property type="entry name" value="Rpb1_funnel_sf"/>
</dbReference>
<evidence type="ECO:0000259" key="10">
    <source>
        <dbReference type="Pfam" id="PF04998"/>
    </source>
</evidence>
<dbReference type="Pfam" id="PF04998">
    <property type="entry name" value="RNA_pol_Rpb1_5"/>
    <property type="match status" value="1"/>
</dbReference>
<dbReference type="Gene3D" id="1.10.274.100">
    <property type="entry name" value="RNA polymerase Rpb1, domain 3"/>
    <property type="match status" value="1"/>
</dbReference>
<feature type="binding site" evidence="8">
    <location>
        <position position="448"/>
    </location>
    <ligand>
        <name>Zn(2+)</name>
        <dbReference type="ChEBI" id="CHEBI:29105"/>
    </ligand>
</feature>
<dbReference type="InterPro" id="IPR007083">
    <property type="entry name" value="RNA_pol_Rpb1_4"/>
</dbReference>
<dbReference type="InterPro" id="IPR045867">
    <property type="entry name" value="DNA-dir_RpoC_beta_prime"/>
</dbReference>
<proteinExistence type="inferred from homology"/>
<evidence type="ECO:0000256" key="8">
    <source>
        <dbReference type="HAMAP-Rule" id="MF_01324"/>
    </source>
</evidence>
<evidence type="ECO:0000259" key="11">
    <source>
        <dbReference type="Pfam" id="PF05000"/>
    </source>
</evidence>
<geneLocation type="chloroplast" evidence="12"/>
<dbReference type="EMBL" id="KR017748">
    <property type="protein sequence ID" value="AKZ21097.1"/>
    <property type="molecule type" value="Genomic_DNA"/>
</dbReference>
<reference evidence="12" key="1">
    <citation type="journal article" date="2015" name="Genome Announc.">
        <title>Draft Plastid and Mitochondrial Genome Sequences from Antarctic Alga Prasiola crispa.</title>
        <authorList>
            <person name="Carvalho E.L."/>
            <person name="Wallau Gda L."/>
            <person name="Rangel D.L."/>
            <person name="Machado L.C."/>
            <person name="da Silva A.F."/>
            <person name="da Silva L.F."/>
            <person name="Macedo P.E."/>
            <person name="Pereira A.B."/>
            <person name="Victoria Fde C."/>
            <person name="Boldo J.T."/>
            <person name="Dal Belo C.A."/>
            <person name="Pinto P.M."/>
        </authorList>
    </citation>
    <scope>NUCLEOTIDE SEQUENCE</scope>
</reference>
<keyword evidence="6 8" id="KW-0862">Zinc</keyword>
<comment type="function">
    <text evidence="8">DNA-dependent RNA polymerase catalyzes the transcription of DNA into RNA using the four ribonucleoside triphosphates as substrates.</text>
</comment>
<evidence type="ECO:0000256" key="1">
    <source>
        <dbReference type="ARBA" id="ARBA00022478"/>
    </source>
</evidence>
<feature type="domain" description="RNA polymerase Rpb1" evidence="11">
    <location>
        <begin position="119"/>
        <end position="194"/>
    </location>
</feature>
<feature type="domain" description="RNA polymerase Rpb1" evidence="10">
    <location>
        <begin position="197"/>
        <end position="510"/>
    </location>
</feature>
<comment type="subcellular location">
    <subcellularLocation>
        <location evidence="8">Plastid</location>
        <location evidence="8">Chloroplast</location>
    </subcellularLocation>
</comment>
<dbReference type="GO" id="GO:0000428">
    <property type="term" value="C:DNA-directed RNA polymerase complex"/>
    <property type="evidence" value="ECO:0007669"/>
    <property type="project" value="UniProtKB-KW"/>
</dbReference>
<dbReference type="InterPro" id="IPR012756">
    <property type="entry name" value="DNA-dir_RpoC2_beta_pp"/>
</dbReference>
<evidence type="ECO:0000256" key="5">
    <source>
        <dbReference type="ARBA" id="ARBA00022723"/>
    </source>
</evidence>
<name>A0A0R8RT93_PRACR</name>
<comment type="subunit">
    <text evidence="8">In plastids the minimal PEP RNA polymerase catalytic core is composed of four subunits: alpha, beta, beta', and beta''. When a (nuclear-encoded) sigma factor is associated with the core the holoenzyme is formed, which can initiate transcription.</text>
</comment>
<keyword evidence="7 8" id="KW-0804">Transcription</keyword>
<sequence length="2952" mass="340987">MRKNEKNKLTLSALQIKNIYSQTELNSELLKPLFFNRCFDKNRIKLLVSWSLKNCGQKITIDLIENLKNLGFRYATEAGISLGIDDLRIPSTKNILIATAEKNIKKTNINSKQEYLTGIEKFQHLIDTWHKTSEILKQDVIANFQLTDIFNPVYMMAFSGARGNVSQVRQLVGMRGLMSDPQGQILDFPIKSNFREGITLTEYIISCYGARKGLVDTALKTANSGYLTRRLVDVCHHIIVCDFDCKTKRGVFISDIFENRKIIVTLQNRLVGRILAEDIYTDVDSSVPIKTSSVPSLKFTISNSPENLKLPTSIKKKKFFFTSLNTENKDLGFFHLRNDIQIKLSLFFFFVANNNSGKQITNKSEILPTSIQIDPQLKYVVLNSHHIVNQKQFCLFLDTILLYKPKFIAKKNQEISVYLAKKIARLKKSVFVRSPLTCEIKNSICQLCYGWSLAHGKLVSLGEAVGVVAAQSIGEPGTQLTMRTFHTGGVFSGDVMNEIVAPFSGKIIFDDFFPGMLIRTPHGKIAFLTKAPGSFNLVRSSTTENWNDLRSKATRDVFNDPNQPSTKKNTVFQIPGLCVLFVRNQEYVTKGQSLAEFSLMAADANQRIQASHDLNAEIEGEILFKSLLLLTLKNGKTKKIISRTTCRLGCIWILSGKICMQSVPVTLFSQPGDLVDTNSIIAQSEIMSCYSGFISKHEVPTGKNTRFIGPLAQPYNPPYSFSSISSTTKTYIKKDAQNGLMESSASKDKNLRETQPYLKQQALLETKFFLESKGLQKQSLTGFNHKIASSKSKKNWLKYPLLSYSVELFQYKKIGYFFLFSLVNTKKIVPVLYEVLSNSKKTKNSLKSSFGNINSVPNITDDFSFSYIQPDQKTKNLQLNSHKCFLSNSRNHEFKNSRYLNKNFFFKVFPQQYETETGGQLIYDNFYLKKKAGEIFWIAEETYIFSVPTTVSKNFINYLTKTSSNKQIFLCEKNLKQAKQIKSSENQPRQVLKISGQKKYKYQFLKSFKPKTKKFISDTRYTNFYYNSQGKFSVFSSKLLGYTQSCVVSNSIRNKIKLQTPQRLFPAKFSNLNNLAFKWEPLLGPSKIDKKNLKNTLVQQVKTILPALKGKYFIPASKFYDTHLKPNPPQFYGSDTINFMRCIKLNKSKTTKNEVPRKLFQFSANPIFMTLPMFKTKVCINKKPTPQGKLWSFRLNYRPVFNRITAEAYGIPSIISLKQQNNQRLKKNLLFLPGQEQTFYRFFPLQSKFGIQLNLELKKIKFTEQTKSLKNFIYSQAAPKKLQNPFFFFHSCKKNLKFLQTPLAGGPPDRKKLCFFQGPNDPRKNFRWKKRNINLDLNFMHTIKQKNSFSVPKHLISRIKFSRANNASHKINKNFQNSKIYSFHYKFSQIQFNVNPLSKFFNRLWTLNEPHFFTTFKTQKKSERFFKDKIPTQIVKILSSAKNRNDFLTSSYKRNKILQQSDQFLIPIYIRNKKLWTENSCLEKSLQFSNVKKSRIINIKLLTKQRLTFLQPHFPWKVFIEKSKKRNINFESYFFFNEKEKKVLSGLYLNSLKNSFYKSKEPINVLGTKKNKIVSSYDKMNSKCIQNRLKFIKISNTKQNLIQQGPPDLGPKDPRKNRKVEVSAFKKKSIKINIKPGWIYFPPLGQTIKSDNLDLNIGSRLTKILNVEIRKKHEKIIKAGTTCFDTILFDQYPVYCQCISINRISVLNNKYLRKKSIDLQKQVQFKNLVKQFQYTKQPLSNFSRDNTLAQISQISKNLQNNKSSRSDISKNKLNLEKYNKAIRSTFYAKHKTRSKFRYSRSHSVFMGLRSASIGCIFSSARNSNYLCFEVYALKKWFFHLFSLKLRSSLLFKTHLDISQLYYTKKTYKNKFHLVIKRVLLKTITTENLLTENLEKIYFLKNPNFTIFKCYGSHLEKFSPTQKWSLLPTNTNVSFSTGSASLSKKQNFIRKDPKNLSLKSATSETAKIHEILGSPFNSKEPSPALADLRFSGEVISNTEKEIIRKPSRFLVHKLRTIIKHIHFPRKYMCLPVKNEIYLGNQKEARSTNLQAKFVKNKKLFLRCTQTRIDIKNQNSFQNELWNRKKSEKPLTKNWLDNKNTSNFFDFSYSLKIGFIQSHKLPKFYAIHRIKTNPSLILFADSTNFLLTAEPQVHGTLATVAVLDSATLSKPKTKSYLQYNLGVSKRKNIHYSSKRQNKKTVLFKNLAVLISKVKSYSFQTVTQYKKGLAQQNKISTGNDTFIFSQKKIKKTSTGNSSLHSVLKLRSINKQNTTHLFRYYPSPDFYLKLFFKFPFYPLTLGENESNGLTKNIYCKKTSLLQYNIIFIIPKNYKDITTKIHFGAQTKQRVFKNENIEIHPNLQSHVFDSKFYTEHKTKTHKFDKTQKKIYSNILTSFNVSMFVELETLNSADGSNYKKATTLKAKAPKLEKPQEFLLKTSCTPKRLLYPKKNFTKIFSSSQNYISLETPVNYTNLLSRYYGEILYSGLYLNKDNLNLQQAEYAQSMARQTRQGLETFKSKEKNKKSLNRPYARFSLDKTEKQNYLILTSDEQITFEVDNSASIFKTPFYNKDSDRGQDYSDMQNNLSSIEAVGRSKTQNLKQKKLGFNQDQDLNKYSNLKKEDIAKQDSGKRDLRKQQNINSRYTLGDPISYGAKLSENLVIPVSGVIIQIQKSKITVRKAQALSFSAKGLISVYQGDIIEKNTLIMRLFYQRLKTGDIVQGIPKIEQLFEARKTNQGELLSGSLHEQLEKIFLYYIDTYNFSKAARYSLEKIQQIIVSSVQKVYRSQGVIIADKHLEIIIRQMTSKVEVIESGHTSLLPGEIVDLDWIEVVNKGMNDENTKAKYVPIILGITRKSLETKSFISEASFQETTRVLTKSSIERRTDFLKGLKENVILGHLVPAGTGFYSNTALHKRMFPSIKTPYYETDIYESYNIFRKIFSPLLSDPKTFFKKKTN</sequence>
<feature type="binding site" evidence="8">
    <location>
        <position position="438"/>
    </location>
    <ligand>
        <name>Zn(2+)</name>
        <dbReference type="ChEBI" id="CHEBI:29105"/>
    </ligand>
</feature>
<evidence type="ECO:0000256" key="6">
    <source>
        <dbReference type="ARBA" id="ARBA00022833"/>
    </source>
</evidence>
<feature type="binding site" evidence="8">
    <location>
        <position position="245"/>
    </location>
    <ligand>
        <name>Zn(2+)</name>
        <dbReference type="ChEBI" id="CHEBI:29105"/>
    </ligand>
</feature>
<keyword evidence="5 8" id="KW-0479">Metal-binding</keyword>
<dbReference type="PANTHER" id="PTHR19376">
    <property type="entry name" value="DNA-DIRECTED RNA POLYMERASE"/>
    <property type="match status" value="1"/>
</dbReference>
<accession>A0A0R8RT93</accession>
<dbReference type="Pfam" id="PF04983">
    <property type="entry name" value="RNA_pol_Rpb1_3"/>
    <property type="match status" value="1"/>
</dbReference>
<dbReference type="PANTHER" id="PTHR19376:SF68">
    <property type="entry name" value="DNA-DIRECTED RNA POLYMERASE SUBUNIT BETA"/>
    <property type="match status" value="1"/>
</dbReference>
<feature type="binding site" evidence="8">
    <location>
        <position position="445"/>
    </location>
    <ligand>
        <name>Zn(2+)</name>
        <dbReference type="ChEBI" id="CHEBI:29105"/>
    </ligand>
</feature>
<comment type="similarity">
    <text evidence="8">Belongs to the RNA polymerase beta' chain family. RpoC2 subfamily.</text>
</comment>
<organism evidence="12">
    <name type="scientific">Prasiola crispa</name>
    <name type="common">Green alga</name>
    <name type="synonym">Ulva crispa</name>
    <dbReference type="NCBI Taxonomy" id="173492"/>
    <lineage>
        <taxon>Eukaryota</taxon>
        <taxon>Viridiplantae</taxon>
        <taxon>Chlorophyta</taxon>
        <taxon>core chlorophytes</taxon>
        <taxon>Trebouxiophyceae</taxon>
        <taxon>Prasiolales</taxon>
        <taxon>Prasiolaceae</taxon>
        <taxon>Prasiola</taxon>
    </lineage>
</organism>
<feature type="domain" description="RNA polymerase Rpb1" evidence="9">
    <location>
        <begin position="26"/>
        <end position="87"/>
    </location>
</feature>
<dbReference type="Gene3D" id="1.10.150.390">
    <property type="match status" value="1"/>
</dbReference>
<dbReference type="Pfam" id="PF05000">
    <property type="entry name" value="RNA_pol_Rpb1_4"/>
    <property type="match status" value="1"/>
</dbReference>
<keyword evidence="1 8" id="KW-0240">DNA-directed RNA polymerase</keyword>
<dbReference type="GO" id="GO:0008270">
    <property type="term" value="F:zinc ion binding"/>
    <property type="evidence" value="ECO:0007669"/>
    <property type="project" value="UniProtKB-UniRule"/>
</dbReference>
<gene>
    <name evidence="8 12" type="primary">rpoC2</name>
</gene>
<dbReference type="InterPro" id="IPR007081">
    <property type="entry name" value="RNA_pol_Rpb1_5"/>
</dbReference>
<evidence type="ECO:0000259" key="9">
    <source>
        <dbReference type="Pfam" id="PF04983"/>
    </source>
</evidence>
<dbReference type="GO" id="GO:0003899">
    <property type="term" value="F:DNA-directed RNA polymerase activity"/>
    <property type="evidence" value="ECO:0007669"/>
    <property type="project" value="UniProtKB-UniRule"/>
</dbReference>
<comment type="catalytic activity">
    <reaction evidence="8">
        <text>RNA(n) + a ribonucleoside 5'-triphosphate = RNA(n+1) + diphosphate</text>
        <dbReference type="Rhea" id="RHEA:21248"/>
        <dbReference type="Rhea" id="RHEA-COMP:14527"/>
        <dbReference type="Rhea" id="RHEA-COMP:17342"/>
        <dbReference type="ChEBI" id="CHEBI:33019"/>
        <dbReference type="ChEBI" id="CHEBI:61557"/>
        <dbReference type="ChEBI" id="CHEBI:140395"/>
        <dbReference type="EC" id="2.7.7.6"/>
    </reaction>
</comment>
<evidence type="ECO:0000313" key="12">
    <source>
        <dbReference type="EMBL" id="AKZ21097.1"/>
    </source>
</evidence>
<evidence type="ECO:0000256" key="2">
    <source>
        <dbReference type="ARBA" id="ARBA00022640"/>
    </source>
</evidence>
<evidence type="ECO:0000256" key="7">
    <source>
        <dbReference type="ARBA" id="ARBA00023163"/>
    </source>
</evidence>
<evidence type="ECO:0000256" key="3">
    <source>
        <dbReference type="ARBA" id="ARBA00022679"/>
    </source>
</evidence>
<keyword evidence="12" id="KW-0150">Chloroplast</keyword>
<dbReference type="HAMAP" id="MF_01324">
    <property type="entry name" value="RNApol_bact_RpoC2"/>
    <property type="match status" value="1"/>
</dbReference>
<dbReference type="CDD" id="cd02655">
    <property type="entry name" value="RNAP_beta'_C"/>
    <property type="match status" value="1"/>
</dbReference>
<keyword evidence="3 8" id="KW-0808">Transferase</keyword>
<dbReference type="GO" id="GO:0006351">
    <property type="term" value="P:DNA-templated transcription"/>
    <property type="evidence" value="ECO:0007669"/>
    <property type="project" value="UniProtKB-UniRule"/>
</dbReference>
<dbReference type="GO" id="GO:0003677">
    <property type="term" value="F:DNA binding"/>
    <property type="evidence" value="ECO:0007669"/>
    <property type="project" value="UniProtKB-UniRule"/>
</dbReference>
<dbReference type="Gene3D" id="1.10.1790.20">
    <property type="match status" value="1"/>
</dbReference>
<protein>
    <recommendedName>
        <fullName evidence="8">DNA-directed RNA polymerase subunit beta''</fullName>
        <ecNumber evidence="8">2.7.7.6</ecNumber>
    </recommendedName>
    <alternativeName>
        <fullName evidence="8">PEP</fullName>
    </alternativeName>
    <alternativeName>
        <fullName evidence="8">Plastid-encoded RNA polymerase subunit beta''</fullName>
        <shortName evidence="8">RNA polymerase subunit beta''</shortName>
    </alternativeName>
</protein>
<dbReference type="SUPFAM" id="SSF64484">
    <property type="entry name" value="beta and beta-prime subunits of DNA dependent RNA-polymerase"/>
    <property type="match status" value="1"/>
</dbReference>
<dbReference type="InterPro" id="IPR007066">
    <property type="entry name" value="RNA_pol_Rpb1_3"/>
</dbReference>